<evidence type="ECO:0000313" key="1">
    <source>
        <dbReference type="EMBL" id="MPY32674.1"/>
    </source>
</evidence>
<gene>
    <name evidence="1" type="ORF">FNH09_15765</name>
</gene>
<accession>A0A5N8VF32</accession>
<sequence length="73" mass="7930">MADVPADLAAVWPRVLEQLLGEGRGQGVEVKDEHWIRRCQPLALVADTALLAVPNEFAKNVLEGRLAPIVSES</sequence>
<name>A0A5N8VF32_9ACTN</name>
<dbReference type="AlphaFoldDB" id="A0A5N8VF32"/>
<reference evidence="1 2" key="1">
    <citation type="submission" date="2019-07" db="EMBL/GenBank/DDBJ databases">
        <title>New species of Amycolatopsis and Streptomyces.</title>
        <authorList>
            <person name="Duangmal K."/>
            <person name="Teo W.F.A."/>
            <person name="Lipun K."/>
        </authorList>
    </citation>
    <scope>NUCLEOTIDE SEQUENCE [LARGE SCALE GENOMIC DNA]</scope>
    <source>
        <strain evidence="1 2">NBRC 109810</strain>
    </source>
</reference>
<keyword evidence="2" id="KW-1185">Reference proteome</keyword>
<organism evidence="1 2">
    <name type="scientific">Streptomyces adustus</name>
    <dbReference type="NCBI Taxonomy" id="1609272"/>
    <lineage>
        <taxon>Bacteria</taxon>
        <taxon>Bacillati</taxon>
        <taxon>Actinomycetota</taxon>
        <taxon>Actinomycetes</taxon>
        <taxon>Kitasatosporales</taxon>
        <taxon>Streptomycetaceae</taxon>
        <taxon>Streptomyces</taxon>
    </lineage>
</organism>
<feature type="non-terminal residue" evidence="1">
    <location>
        <position position="73"/>
    </location>
</feature>
<dbReference type="Gene3D" id="3.30.300.180">
    <property type="match status" value="1"/>
</dbReference>
<comment type="caution">
    <text evidence="1">The sequence shown here is derived from an EMBL/GenBank/DDBJ whole genome shotgun (WGS) entry which is preliminary data.</text>
</comment>
<dbReference type="Proteomes" id="UP000325849">
    <property type="component" value="Unassembled WGS sequence"/>
</dbReference>
<proteinExistence type="predicted"/>
<evidence type="ECO:0000313" key="2">
    <source>
        <dbReference type="Proteomes" id="UP000325849"/>
    </source>
</evidence>
<protein>
    <submittedName>
        <fullName evidence="1">Chromosomal replication initiator protein DnaA</fullName>
    </submittedName>
</protein>
<dbReference type="EMBL" id="VJZD01000053">
    <property type="protein sequence ID" value="MPY32674.1"/>
    <property type="molecule type" value="Genomic_DNA"/>
</dbReference>
<dbReference type="InterPro" id="IPR038454">
    <property type="entry name" value="DnaA_N_sf"/>
</dbReference>